<dbReference type="HAMAP" id="MF_00236">
    <property type="entry name" value="TatA_E"/>
    <property type="match status" value="1"/>
</dbReference>
<dbReference type="PANTHER" id="PTHR42982">
    <property type="entry name" value="SEC-INDEPENDENT PROTEIN TRANSLOCASE PROTEIN TATA"/>
    <property type="match status" value="1"/>
</dbReference>
<dbReference type="InterPro" id="IPR003369">
    <property type="entry name" value="TatA/B/E"/>
</dbReference>
<comment type="subcellular location">
    <subcellularLocation>
        <location evidence="1 9">Cell membrane</location>
        <topology evidence="1 9">Single-pass membrane protein</topology>
    </subcellularLocation>
</comment>
<dbReference type="Pfam" id="PF02416">
    <property type="entry name" value="TatA_B_E"/>
    <property type="match status" value="1"/>
</dbReference>
<evidence type="ECO:0000256" key="6">
    <source>
        <dbReference type="ARBA" id="ARBA00022989"/>
    </source>
</evidence>
<evidence type="ECO:0000256" key="9">
    <source>
        <dbReference type="HAMAP-Rule" id="MF_00236"/>
    </source>
</evidence>
<feature type="compositionally biased region" description="Basic and acidic residues" evidence="10">
    <location>
        <begin position="69"/>
        <end position="78"/>
    </location>
</feature>
<evidence type="ECO:0000256" key="5">
    <source>
        <dbReference type="ARBA" id="ARBA00022927"/>
    </source>
</evidence>
<dbReference type="Gene3D" id="1.20.5.3310">
    <property type="match status" value="1"/>
</dbReference>
<dbReference type="EMBL" id="JBHRVA010000002">
    <property type="protein sequence ID" value="MFC3302639.1"/>
    <property type="molecule type" value="Genomic_DNA"/>
</dbReference>
<keyword evidence="7 9" id="KW-0811">Translocation</keyword>
<feature type="region of interest" description="Disordered" evidence="10">
    <location>
        <begin position="42"/>
        <end position="78"/>
    </location>
</feature>
<evidence type="ECO:0000256" key="2">
    <source>
        <dbReference type="ARBA" id="ARBA00022448"/>
    </source>
</evidence>
<keyword evidence="12" id="KW-1185">Reference proteome</keyword>
<evidence type="ECO:0000256" key="8">
    <source>
        <dbReference type="ARBA" id="ARBA00023136"/>
    </source>
</evidence>
<evidence type="ECO:0000313" key="12">
    <source>
        <dbReference type="Proteomes" id="UP001595607"/>
    </source>
</evidence>
<evidence type="ECO:0000256" key="7">
    <source>
        <dbReference type="ARBA" id="ARBA00023010"/>
    </source>
</evidence>
<evidence type="ECO:0000256" key="4">
    <source>
        <dbReference type="ARBA" id="ARBA00022692"/>
    </source>
</evidence>
<dbReference type="RefSeq" id="WP_189571102.1">
    <property type="nucleotide sequence ID" value="NZ_BMXU01000001.1"/>
</dbReference>
<proteinExistence type="inferred from homology"/>
<comment type="caution">
    <text evidence="11">The sequence shown here is derived from an EMBL/GenBank/DDBJ whole genome shotgun (WGS) entry which is preliminary data.</text>
</comment>
<keyword evidence="8 9" id="KW-0472">Membrane</keyword>
<keyword evidence="5 9" id="KW-0653">Protein transport</keyword>
<name>A0ABV7MAZ8_9PROT</name>
<comment type="subunit">
    <text evidence="9">The Tat system comprises two distinct complexes: a TatABC complex, containing multiple copies of TatA, TatB and TatC subunits, and a separate TatA complex, containing only TatA subunits. Substrates initially bind to the TatABC complex, which probably triggers association of the separate TatA complex to form the active translocon.</text>
</comment>
<dbReference type="NCBIfam" id="TIGR01411">
    <property type="entry name" value="tatAE"/>
    <property type="match status" value="1"/>
</dbReference>
<keyword evidence="4 9" id="KW-0812">Transmembrane</keyword>
<evidence type="ECO:0000256" key="1">
    <source>
        <dbReference type="ARBA" id="ARBA00004162"/>
    </source>
</evidence>
<evidence type="ECO:0000256" key="3">
    <source>
        <dbReference type="ARBA" id="ARBA00022475"/>
    </source>
</evidence>
<reference evidence="12" key="1">
    <citation type="journal article" date="2019" name="Int. J. Syst. Evol. Microbiol.">
        <title>The Global Catalogue of Microorganisms (GCM) 10K type strain sequencing project: providing services to taxonomists for standard genome sequencing and annotation.</title>
        <authorList>
            <consortium name="The Broad Institute Genomics Platform"/>
            <consortium name="The Broad Institute Genome Sequencing Center for Infectious Disease"/>
            <person name="Wu L."/>
            <person name="Ma J."/>
        </authorList>
    </citation>
    <scope>NUCLEOTIDE SEQUENCE [LARGE SCALE GENOMIC DNA]</scope>
    <source>
        <strain evidence="12">KCTC 22245</strain>
    </source>
</reference>
<accession>A0ABV7MAZ8</accession>
<protein>
    <recommendedName>
        <fullName evidence="9">Sec-independent protein translocase protein TatA</fullName>
    </recommendedName>
</protein>
<organism evidence="11 12">
    <name type="scientific">Parvularcula lutaonensis</name>
    <dbReference type="NCBI Taxonomy" id="491923"/>
    <lineage>
        <taxon>Bacteria</taxon>
        <taxon>Pseudomonadati</taxon>
        <taxon>Pseudomonadota</taxon>
        <taxon>Alphaproteobacteria</taxon>
        <taxon>Parvularculales</taxon>
        <taxon>Parvularculaceae</taxon>
        <taxon>Parvularcula</taxon>
    </lineage>
</organism>
<gene>
    <name evidence="9 11" type="primary">tatA</name>
    <name evidence="11" type="ORF">ACFONP_07825</name>
</gene>
<comment type="function">
    <text evidence="9">Part of the twin-arginine translocation (Tat) system that transports large folded proteins containing a characteristic twin-arginine motif in their signal peptide across membranes. TatA could form the protein-conducting channel of the Tat system.</text>
</comment>
<sequence length="78" mass="8304">MAIGPWQIAIILVLVLLLFGGRGRISSMMGDLAKGIKSFRSGLADDSDDEKPAGATSSLESKPVEPVTTDEKERTKAE</sequence>
<keyword evidence="3 9" id="KW-1003">Cell membrane</keyword>
<dbReference type="InterPro" id="IPR006312">
    <property type="entry name" value="TatA/E"/>
</dbReference>
<keyword evidence="6 9" id="KW-1133">Transmembrane helix</keyword>
<evidence type="ECO:0000313" key="11">
    <source>
        <dbReference type="EMBL" id="MFC3302639.1"/>
    </source>
</evidence>
<dbReference type="PANTHER" id="PTHR42982:SF1">
    <property type="entry name" value="SEC-INDEPENDENT PROTEIN TRANSLOCASE PROTEIN TATA"/>
    <property type="match status" value="1"/>
</dbReference>
<comment type="similarity">
    <text evidence="9">Belongs to the TatA/E family.</text>
</comment>
<evidence type="ECO:0000256" key="10">
    <source>
        <dbReference type="SAM" id="MobiDB-lite"/>
    </source>
</evidence>
<keyword evidence="2 9" id="KW-0813">Transport</keyword>
<dbReference type="Proteomes" id="UP001595607">
    <property type="component" value="Unassembled WGS sequence"/>
</dbReference>